<dbReference type="OrthoDB" id="9804199at2"/>
<sequence>MKVKIEGIRKVYNEKEVVHVNHYQFSAGKIYAIIGGNGAGKTTLLRMIAGVEQPTKGTIYYNGQPHIDHDKVSYMPQQIYLFDTTVLKNVSLGIDKGKGSSQRIQEALKYVGMNEFSNKNALQLSGGESQRVAIARLLVRKRALILMDEPSSSTDITGNKLLADYLRRVNKLERSTIIFVTHNPALASKVADECVFMAKGKIVEAGTSKDIIYSPKTPELQTFIENWKI</sequence>
<dbReference type="PROSITE" id="PS50893">
    <property type="entry name" value="ABC_TRANSPORTER_2"/>
    <property type="match status" value="1"/>
</dbReference>
<reference evidence="5 6" key="1">
    <citation type="submission" date="2018-06" db="EMBL/GenBank/DDBJ databases">
        <title>Genomic Encyclopedia of Type Strains, Phase IV (KMG-IV): sequencing the most valuable type-strain genomes for metagenomic binning, comparative biology and taxonomic classification.</title>
        <authorList>
            <person name="Goeker M."/>
        </authorList>
    </citation>
    <scope>NUCLEOTIDE SEQUENCE [LARGE SCALE GENOMIC DNA]</scope>
    <source>
        <strain evidence="5 6">DSM 22112</strain>
    </source>
</reference>
<dbReference type="InterPro" id="IPR003593">
    <property type="entry name" value="AAA+_ATPase"/>
</dbReference>
<dbReference type="PANTHER" id="PTHR42781:SF4">
    <property type="entry name" value="SPERMIDINE_PUTRESCINE IMPORT ATP-BINDING PROTEIN POTA"/>
    <property type="match status" value="1"/>
</dbReference>
<keyword evidence="1" id="KW-0813">Transport</keyword>
<accession>A0A366I693</accession>
<proteinExistence type="predicted"/>
<dbReference type="InterPro" id="IPR003439">
    <property type="entry name" value="ABC_transporter-like_ATP-bd"/>
</dbReference>
<evidence type="ECO:0000313" key="5">
    <source>
        <dbReference type="EMBL" id="RBP62623.1"/>
    </source>
</evidence>
<dbReference type="PANTHER" id="PTHR42781">
    <property type="entry name" value="SPERMIDINE/PUTRESCINE IMPORT ATP-BINDING PROTEIN POTA"/>
    <property type="match status" value="1"/>
</dbReference>
<keyword evidence="2" id="KW-0547">Nucleotide-binding</keyword>
<comment type="caution">
    <text evidence="5">The sequence shown here is derived from an EMBL/GenBank/DDBJ whole genome shotgun (WGS) entry which is preliminary data.</text>
</comment>
<dbReference type="Gene3D" id="3.40.50.300">
    <property type="entry name" value="P-loop containing nucleotide triphosphate hydrolases"/>
    <property type="match status" value="1"/>
</dbReference>
<organism evidence="5 6">
    <name type="scientific">Alkalibaculum bacchi</name>
    <dbReference type="NCBI Taxonomy" id="645887"/>
    <lineage>
        <taxon>Bacteria</taxon>
        <taxon>Bacillati</taxon>
        <taxon>Bacillota</taxon>
        <taxon>Clostridia</taxon>
        <taxon>Eubacteriales</taxon>
        <taxon>Eubacteriaceae</taxon>
        <taxon>Alkalibaculum</taxon>
    </lineage>
</organism>
<dbReference type="AlphaFoldDB" id="A0A366I693"/>
<dbReference type="GO" id="GO:0005524">
    <property type="term" value="F:ATP binding"/>
    <property type="evidence" value="ECO:0007669"/>
    <property type="project" value="UniProtKB-KW"/>
</dbReference>
<keyword evidence="3" id="KW-0067">ATP-binding</keyword>
<evidence type="ECO:0000256" key="2">
    <source>
        <dbReference type="ARBA" id="ARBA00022741"/>
    </source>
</evidence>
<dbReference type="GO" id="GO:0016887">
    <property type="term" value="F:ATP hydrolysis activity"/>
    <property type="evidence" value="ECO:0007669"/>
    <property type="project" value="InterPro"/>
</dbReference>
<evidence type="ECO:0000256" key="3">
    <source>
        <dbReference type="ARBA" id="ARBA00022840"/>
    </source>
</evidence>
<evidence type="ECO:0000259" key="4">
    <source>
        <dbReference type="PROSITE" id="PS50893"/>
    </source>
</evidence>
<evidence type="ECO:0000256" key="1">
    <source>
        <dbReference type="ARBA" id="ARBA00022448"/>
    </source>
</evidence>
<evidence type="ECO:0000313" key="6">
    <source>
        <dbReference type="Proteomes" id="UP000253490"/>
    </source>
</evidence>
<dbReference type="InterPro" id="IPR017871">
    <property type="entry name" value="ABC_transporter-like_CS"/>
</dbReference>
<dbReference type="SUPFAM" id="SSF52540">
    <property type="entry name" value="P-loop containing nucleoside triphosphate hydrolases"/>
    <property type="match status" value="1"/>
</dbReference>
<feature type="domain" description="ABC transporter" evidence="4">
    <location>
        <begin position="3"/>
        <end position="224"/>
    </location>
</feature>
<gene>
    <name evidence="5" type="ORF">DES36_11155</name>
</gene>
<dbReference type="PROSITE" id="PS00211">
    <property type="entry name" value="ABC_TRANSPORTER_1"/>
    <property type="match status" value="1"/>
</dbReference>
<name>A0A366I693_9FIRM</name>
<dbReference type="InterPro" id="IPR027417">
    <property type="entry name" value="P-loop_NTPase"/>
</dbReference>
<dbReference type="Pfam" id="PF00005">
    <property type="entry name" value="ABC_tran"/>
    <property type="match status" value="1"/>
</dbReference>
<dbReference type="EMBL" id="QNRX01000011">
    <property type="protein sequence ID" value="RBP62623.1"/>
    <property type="molecule type" value="Genomic_DNA"/>
</dbReference>
<dbReference type="InterPro" id="IPR050093">
    <property type="entry name" value="ABC_SmlMolc_Importer"/>
</dbReference>
<protein>
    <submittedName>
        <fullName evidence="5">ABC transporter family protein</fullName>
    </submittedName>
</protein>
<dbReference type="Proteomes" id="UP000253490">
    <property type="component" value="Unassembled WGS sequence"/>
</dbReference>
<keyword evidence="6" id="KW-1185">Reference proteome</keyword>
<dbReference type="SMART" id="SM00382">
    <property type="entry name" value="AAA"/>
    <property type="match status" value="1"/>
</dbReference>
<dbReference type="RefSeq" id="WP_113920943.1">
    <property type="nucleotide sequence ID" value="NZ_QNRX01000011.1"/>
</dbReference>